<sequence>IAKAGKPHTIFEEPYLLLAKELTHIMCGEKAAKQLDLLPPLKDTVTYRIIEMVDDIKSTLIERVKMSRCYSLQLDASVVDLASLLVYVRYEFKGTSHEDFLFCKPLPTGTTGEHIFQLLNEFIEENGIDWIKCVRVCTDCSRAMTSRHSSVVAQIRGCSRNEWTQCNIHRKTFAVKKMPDDLKSVRLCCELYQGSKNEFTSALLD</sequence>
<protein>
    <submittedName>
        <fullName evidence="1">ZBED5 protein</fullName>
    </submittedName>
</protein>
<gene>
    <name evidence="1" type="primary">Zbed5_8</name>
    <name evidence="1" type="ORF">GTO95_0013315</name>
</gene>
<dbReference type="PANTHER" id="PTHR45913:SF19">
    <property type="entry name" value="LOW QUALITY PROTEIN: ZINC FINGER BED DOMAIN-CONTAINING PROTEIN 5-LIKE"/>
    <property type="match status" value="1"/>
</dbReference>
<dbReference type="PANTHER" id="PTHR45913">
    <property type="entry name" value="EPM2A-INTERACTING PROTEIN 1"/>
    <property type="match status" value="1"/>
</dbReference>
<dbReference type="Proteomes" id="UP000736164">
    <property type="component" value="Unassembled WGS sequence"/>
</dbReference>
<feature type="non-terminal residue" evidence="1">
    <location>
        <position position="1"/>
    </location>
</feature>
<proteinExistence type="predicted"/>
<organism evidence="1 2">
    <name type="scientific">Atractosteus spatula</name>
    <name type="common">Alligator gar</name>
    <name type="synonym">Lepisosteus spatula</name>
    <dbReference type="NCBI Taxonomy" id="7917"/>
    <lineage>
        <taxon>Eukaryota</taxon>
        <taxon>Metazoa</taxon>
        <taxon>Chordata</taxon>
        <taxon>Craniata</taxon>
        <taxon>Vertebrata</taxon>
        <taxon>Euteleostomi</taxon>
        <taxon>Actinopterygii</taxon>
        <taxon>Neopterygii</taxon>
        <taxon>Holostei</taxon>
        <taxon>Semionotiformes</taxon>
        <taxon>Lepisosteidae</taxon>
        <taxon>Atractosteus</taxon>
    </lineage>
</organism>
<reference evidence="1" key="1">
    <citation type="journal article" date="2021" name="Cell">
        <title>Tracing the genetic footprints of vertebrate landing in non-teleost ray-finned fishes.</title>
        <authorList>
            <person name="Bi X."/>
            <person name="Wang K."/>
            <person name="Yang L."/>
            <person name="Pan H."/>
            <person name="Jiang H."/>
            <person name="Wei Q."/>
            <person name="Fang M."/>
            <person name="Yu H."/>
            <person name="Zhu C."/>
            <person name="Cai Y."/>
            <person name="He Y."/>
            <person name="Gan X."/>
            <person name="Zeng H."/>
            <person name="Yu D."/>
            <person name="Zhu Y."/>
            <person name="Jiang H."/>
            <person name="Qiu Q."/>
            <person name="Yang H."/>
            <person name="Zhang Y.E."/>
            <person name="Wang W."/>
            <person name="Zhu M."/>
            <person name="He S."/>
            <person name="Zhang G."/>
        </authorList>
    </citation>
    <scope>NUCLEOTIDE SEQUENCE</scope>
    <source>
        <strain evidence="1">Allg_001</strain>
    </source>
</reference>
<name>A0A8J7NHY0_ATRSP</name>
<dbReference type="AlphaFoldDB" id="A0A8J7NHY0"/>
<accession>A0A8J7NHY0</accession>
<keyword evidence="2" id="KW-1185">Reference proteome</keyword>
<feature type="non-terminal residue" evidence="1">
    <location>
        <position position="205"/>
    </location>
</feature>
<evidence type="ECO:0000313" key="2">
    <source>
        <dbReference type="Proteomes" id="UP000736164"/>
    </source>
</evidence>
<evidence type="ECO:0000313" key="1">
    <source>
        <dbReference type="EMBL" id="MBN3314339.1"/>
    </source>
</evidence>
<comment type="caution">
    <text evidence="1">The sequence shown here is derived from an EMBL/GenBank/DDBJ whole genome shotgun (WGS) entry which is preliminary data.</text>
</comment>
<dbReference type="EMBL" id="JAAWVO010015088">
    <property type="protein sequence ID" value="MBN3314339.1"/>
    <property type="molecule type" value="Genomic_DNA"/>
</dbReference>